<proteinExistence type="predicted"/>
<dbReference type="STRING" id="1618207.UM93_13200"/>
<keyword evidence="3" id="KW-1185">Reference proteome</keyword>
<organism evidence="2 3">
    <name type="scientific">Psychromicrobium lacuslunae</name>
    <dbReference type="NCBI Taxonomy" id="1618207"/>
    <lineage>
        <taxon>Bacteria</taxon>
        <taxon>Bacillati</taxon>
        <taxon>Actinomycetota</taxon>
        <taxon>Actinomycetes</taxon>
        <taxon>Micrococcales</taxon>
        <taxon>Micrococcaceae</taxon>
        <taxon>Psychromicrobium</taxon>
    </lineage>
</organism>
<evidence type="ECO:0000259" key="1">
    <source>
        <dbReference type="Pfam" id="PF01979"/>
    </source>
</evidence>
<dbReference type="InterPro" id="IPR011059">
    <property type="entry name" value="Metal-dep_hydrolase_composite"/>
</dbReference>
<evidence type="ECO:0000313" key="3">
    <source>
        <dbReference type="Proteomes" id="UP000061839"/>
    </source>
</evidence>
<feature type="domain" description="Amidohydrolase-related" evidence="1">
    <location>
        <begin position="59"/>
        <end position="420"/>
    </location>
</feature>
<dbReference type="InterPro" id="IPR057744">
    <property type="entry name" value="OTAase-like"/>
</dbReference>
<dbReference type="Proteomes" id="UP000061839">
    <property type="component" value="Chromosome"/>
</dbReference>
<dbReference type="Gene3D" id="3.40.50.10910">
    <property type="entry name" value="Amidohydrolase"/>
    <property type="match status" value="1"/>
</dbReference>
<dbReference type="InterPro" id="IPR006680">
    <property type="entry name" value="Amidohydro-rel"/>
</dbReference>
<reference evidence="2 3" key="1">
    <citation type="journal article" date="2015" name="Genome Announc.">
        <title>Complete Genome Sequencing of Protease-Producing Novel Arthrobacter sp. Strain IHBB 11108 Using PacBio Single-Molecule Real-Time Sequencing Technology.</title>
        <authorList>
            <person name="Kiran S."/>
            <person name="Swarnkar M.K."/>
            <person name="Pal M."/>
            <person name="Thakur R."/>
            <person name="Tewari R."/>
            <person name="Singh A.K."/>
            <person name="Gulati A."/>
        </authorList>
    </citation>
    <scope>NUCLEOTIDE SEQUENCE [LARGE SCALE GENOMIC DNA]</scope>
    <source>
        <strain evidence="2 3">IHBB 11108</strain>
    </source>
</reference>
<dbReference type="KEGG" id="ari:UM93_13200"/>
<dbReference type="AlphaFoldDB" id="A0A0D4C0L6"/>
<dbReference type="InterPro" id="IPR032466">
    <property type="entry name" value="Metal_Hydrolase"/>
</dbReference>
<dbReference type="CDD" id="cd01299">
    <property type="entry name" value="Met_dep_hydrolase_A"/>
    <property type="match status" value="1"/>
</dbReference>
<dbReference type="PANTHER" id="PTHR43135">
    <property type="entry name" value="ALPHA-D-RIBOSE 1-METHYLPHOSPHONATE 5-TRIPHOSPHATE DIPHOSPHATASE"/>
    <property type="match status" value="1"/>
</dbReference>
<dbReference type="OrthoDB" id="3189065at2"/>
<name>A0A0D4C0L6_9MICC</name>
<sequence length="439" mass="47038">MSRPFALTNASVVVGDREGSTLSETTVVVNGAGMIENIGPSSELDVPSGYRQIDLSGRFVLPGLINAHAHLFSNGKPLPPLLTSESAENLVAGFMRSFIGKRVVKKRARTNILTQLNSGVTTLRSLGDVGYEAVEVRNEIERGDYLGPRVFASGPLLAISGGHGAPQIALISDSPWEARRNVRINLRAGTTAIKISATGGVTDARAIGEAGRPQMTEEEMTAICEEAHNAGIVVAAHAQSPEGLKAALRAGVDTIEHGSSMDQEIIELFKHNPRSLHGSSALIPTLQACLPLVKLEQQVTGIDDIVRANAEMIYEEMLQGIQTARDNDITIGMGTDSALTYVTHYNTWREMDYVVRYGGLSTAAELHAATEANARILGIDQETGSVRIGKAADLLVVGSNPLTGFRALADPQLVIVRGEIIEQPKTEKYPELDEKLDSF</sequence>
<dbReference type="Gene3D" id="3.30.110.90">
    <property type="entry name" value="Amidohydrolase"/>
    <property type="match status" value="1"/>
</dbReference>
<dbReference type="PANTHER" id="PTHR43135:SF3">
    <property type="entry name" value="ALPHA-D-RIBOSE 1-METHYLPHOSPHONATE 5-TRIPHOSPHATE DIPHOSPHATASE"/>
    <property type="match status" value="1"/>
</dbReference>
<dbReference type="PATRIC" id="fig|1618207.4.peg.2676"/>
<dbReference type="Gene3D" id="1.20.58.520">
    <property type="entry name" value="Amidohydrolase"/>
    <property type="match status" value="1"/>
</dbReference>
<dbReference type="InterPro" id="IPR051781">
    <property type="entry name" value="Metallo-dep_Hydrolase"/>
</dbReference>
<dbReference type="SUPFAM" id="SSF51338">
    <property type="entry name" value="Composite domain of metallo-dependent hydrolases"/>
    <property type="match status" value="1"/>
</dbReference>
<dbReference type="Pfam" id="PF01979">
    <property type="entry name" value="Amidohydro_1"/>
    <property type="match status" value="1"/>
</dbReference>
<dbReference type="RefSeq" id="WP_045076011.1">
    <property type="nucleotide sequence ID" value="NZ_CP011005.1"/>
</dbReference>
<dbReference type="HOGENOM" id="CLU_023620_2_2_11"/>
<accession>A0A0D4C0L6</accession>
<dbReference type="GO" id="GO:0016810">
    <property type="term" value="F:hydrolase activity, acting on carbon-nitrogen (but not peptide) bonds"/>
    <property type="evidence" value="ECO:0007669"/>
    <property type="project" value="InterPro"/>
</dbReference>
<protein>
    <submittedName>
        <fullName evidence="2">Imidazolonepropionase</fullName>
    </submittedName>
</protein>
<gene>
    <name evidence="2" type="ORF">UM93_13200</name>
</gene>
<evidence type="ECO:0000313" key="2">
    <source>
        <dbReference type="EMBL" id="AJT42217.1"/>
    </source>
</evidence>
<dbReference type="SUPFAM" id="SSF51556">
    <property type="entry name" value="Metallo-dependent hydrolases"/>
    <property type="match status" value="1"/>
</dbReference>
<dbReference type="EMBL" id="CP011005">
    <property type="protein sequence ID" value="AJT42217.1"/>
    <property type="molecule type" value="Genomic_DNA"/>
</dbReference>
<dbReference type="Gene3D" id="2.30.40.10">
    <property type="entry name" value="Urease, subunit C, domain 1"/>
    <property type="match status" value="1"/>
</dbReference>